<dbReference type="InterPro" id="IPR024079">
    <property type="entry name" value="MetalloPept_cat_dom_sf"/>
</dbReference>
<dbReference type="InterPro" id="IPR000718">
    <property type="entry name" value="Peptidase_M13"/>
</dbReference>
<evidence type="ECO:0000256" key="4">
    <source>
        <dbReference type="ARBA" id="ARBA00022723"/>
    </source>
</evidence>
<evidence type="ECO:0000313" key="11">
    <source>
        <dbReference type="Proteomes" id="UP000380386"/>
    </source>
</evidence>
<dbReference type="GO" id="GO:0005886">
    <property type="term" value="C:plasma membrane"/>
    <property type="evidence" value="ECO:0007669"/>
    <property type="project" value="TreeGrafter"/>
</dbReference>
<dbReference type="Gene3D" id="1.10.1380.10">
    <property type="entry name" value="Neutral endopeptidase , domain2"/>
    <property type="match status" value="1"/>
</dbReference>
<keyword evidence="7" id="KW-0482">Metalloprotease</keyword>
<feature type="domain" description="Peptidase M13 N-terminal" evidence="9">
    <location>
        <begin position="22"/>
        <end position="400"/>
    </location>
</feature>
<dbReference type="GO" id="GO:0016485">
    <property type="term" value="P:protein processing"/>
    <property type="evidence" value="ECO:0007669"/>
    <property type="project" value="TreeGrafter"/>
</dbReference>
<dbReference type="Proteomes" id="UP000380386">
    <property type="component" value="Unassembled WGS sequence"/>
</dbReference>
<evidence type="ECO:0000256" key="2">
    <source>
        <dbReference type="ARBA" id="ARBA00007357"/>
    </source>
</evidence>
<dbReference type="GO" id="GO:0046872">
    <property type="term" value="F:metal ion binding"/>
    <property type="evidence" value="ECO:0007669"/>
    <property type="project" value="UniProtKB-KW"/>
</dbReference>
<dbReference type="PROSITE" id="PS51885">
    <property type="entry name" value="NEPRILYSIN"/>
    <property type="match status" value="1"/>
</dbReference>
<dbReference type="Pfam" id="PF01431">
    <property type="entry name" value="Peptidase_M13"/>
    <property type="match status" value="1"/>
</dbReference>
<name>A0A5P0ZJK3_9LACO</name>
<dbReference type="Pfam" id="PF05649">
    <property type="entry name" value="Peptidase_M13_N"/>
    <property type="match status" value="1"/>
</dbReference>
<feature type="domain" description="Peptidase M13 C-terminal" evidence="8">
    <location>
        <begin position="454"/>
        <end position="644"/>
    </location>
</feature>
<organism evidence="10 11">
    <name type="scientific">Companilactobacillus mishanensis</name>
    <dbReference type="NCBI Taxonomy" id="2486008"/>
    <lineage>
        <taxon>Bacteria</taxon>
        <taxon>Bacillati</taxon>
        <taxon>Bacillota</taxon>
        <taxon>Bacilli</taxon>
        <taxon>Lactobacillales</taxon>
        <taxon>Lactobacillaceae</taxon>
        <taxon>Companilactobacillus</taxon>
    </lineage>
</organism>
<evidence type="ECO:0000256" key="1">
    <source>
        <dbReference type="ARBA" id="ARBA00001947"/>
    </source>
</evidence>
<evidence type="ECO:0000256" key="6">
    <source>
        <dbReference type="ARBA" id="ARBA00022833"/>
    </source>
</evidence>
<dbReference type="AlphaFoldDB" id="A0A5P0ZJK3"/>
<dbReference type="Gene3D" id="3.40.390.10">
    <property type="entry name" value="Collagenase (Catalytic Domain)"/>
    <property type="match status" value="1"/>
</dbReference>
<evidence type="ECO:0000259" key="8">
    <source>
        <dbReference type="Pfam" id="PF01431"/>
    </source>
</evidence>
<evidence type="ECO:0000256" key="5">
    <source>
        <dbReference type="ARBA" id="ARBA00022801"/>
    </source>
</evidence>
<dbReference type="InterPro" id="IPR008753">
    <property type="entry name" value="Peptidase_M13_N"/>
</dbReference>
<keyword evidence="3" id="KW-0645">Protease</keyword>
<comment type="cofactor">
    <cofactor evidence="1">
        <name>Zn(2+)</name>
        <dbReference type="ChEBI" id="CHEBI:29105"/>
    </cofactor>
</comment>
<dbReference type="CDD" id="cd08662">
    <property type="entry name" value="M13"/>
    <property type="match status" value="1"/>
</dbReference>
<dbReference type="InterPro" id="IPR018497">
    <property type="entry name" value="Peptidase_M13_C"/>
</dbReference>
<evidence type="ECO:0000313" key="10">
    <source>
        <dbReference type="EMBL" id="MQS53296.1"/>
    </source>
</evidence>
<dbReference type="InterPro" id="IPR042089">
    <property type="entry name" value="Peptidase_M13_dom_2"/>
</dbReference>
<evidence type="ECO:0000259" key="9">
    <source>
        <dbReference type="Pfam" id="PF05649"/>
    </source>
</evidence>
<comment type="similarity">
    <text evidence="2">Belongs to the peptidase M13 family.</text>
</comment>
<dbReference type="OrthoDB" id="9775677at2"/>
<comment type="caution">
    <text evidence="10">The sequence shown here is derived from an EMBL/GenBank/DDBJ whole genome shotgun (WGS) entry which is preliminary data.</text>
</comment>
<keyword evidence="6" id="KW-0862">Zinc</keyword>
<evidence type="ECO:0000256" key="7">
    <source>
        <dbReference type="ARBA" id="ARBA00023049"/>
    </source>
</evidence>
<accession>A0A5P0ZJK3</accession>
<protein>
    <submittedName>
        <fullName evidence="10">M13 family metallopeptidase</fullName>
    </submittedName>
</protein>
<dbReference type="PANTHER" id="PTHR11733">
    <property type="entry name" value="ZINC METALLOPROTEASE FAMILY M13 NEPRILYSIN-RELATED"/>
    <property type="match status" value="1"/>
</dbReference>
<proteinExistence type="inferred from homology"/>
<dbReference type="EMBL" id="VDFM01000014">
    <property type="protein sequence ID" value="MQS53296.1"/>
    <property type="molecule type" value="Genomic_DNA"/>
</dbReference>
<gene>
    <name evidence="10" type="ORF">FHL02_09715</name>
</gene>
<dbReference type="PANTHER" id="PTHR11733:SF167">
    <property type="entry name" value="FI17812P1-RELATED"/>
    <property type="match status" value="1"/>
</dbReference>
<dbReference type="SUPFAM" id="SSF55486">
    <property type="entry name" value="Metalloproteases ('zincins'), catalytic domain"/>
    <property type="match status" value="1"/>
</dbReference>
<dbReference type="PRINTS" id="PR00786">
    <property type="entry name" value="NEPRILYSIN"/>
</dbReference>
<sequence length="647" mass="73824">MFTSKIVGGAGDMIDAKPADYKDNLYLAVNGKWQETAEIPADKPRTGGFMDLDEGVEKTLMKEFHEYAEGYEKSDNKLLMEAVKLYRLANNVDHLNKYHQQPILKDIQRIVDLKNVKDLSDCLAELSLNGFTLPIDLDIEADMKDTSKNVVYIEGASLILPDKAYYEDGNDSGKQLLDKFAEVSVKLLSMIGYDLDKAQKIVDHALAYDRRLVPIVKSQEEWADYTKVYNPMQFDEFITKSSSVDLKSLVTDSINDTPDKVIIEEPRYLEHLDELINDDIFDEIKAWMLVIFLTNNASNLDEEFRQTIGEYSLTLSGAKELQNRTKFAYHKATGMFSQVVGTYYGKKYFGEAAKNDVHSMVEKMISIYEQRINDNTWLGEATKKKAIVKLENIKIKVGYPDKIDDIYSKFEVDENASLYDNISKIAILKREDTLDSYHKPVDREKWLMPGQMVNACYDPSRNDITFPAAILQAPFYSLKQTSSQNYGGIGAVIAHEISHAFDNNGSQFDEFGNMNNWWTDEDYAKFKELTQNMIDEFDGIPYAGGKVNGKLVVSENVADVGGLRCALEAAKGESDLNLHEFFINWARVWRLKATQEFNELLLQTDVHSPGPLRANVMAQNMDEFYKEFDVTEKDGMWLEPSKRVNIW</sequence>
<evidence type="ECO:0000256" key="3">
    <source>
        <dbReference type="ARBA" id="ARBA00022670"/>
    </source>
</evidence>
<keyword evidence="5" id="KW-0378">Hydrolase</keyword>
<dbReference type="GO" id="GO:0004222">
    <property type="term" value="F:metalloendopeptidase activity"/>
    <property type="evidence" value="ECO:0007669"/>
    <property type="project" value="InterPro"/>
</dbReference>
<reference evidence="10 11" key="1">
    <citation type="journal article" date="2019" name="Syst. Appl. Microbiol.">
        <title>Polyphasic characterization of two novel Lactobacillus spp. isolated from blown salami packages: Description of Lactobacillus halodurans sp. nov. and Lactobacillus salsicarnum sp. nov.</title>
        <authorList>
            <person name="Schuster J.A."/>
            <person name="Klingl A."/>
            <person name="Vogel R.F."/>
            <person name="Ehrmann M.A."/>
        </authorList>
    </citation>
    <scope>NUCLEOTIDE SEQUENCE [LARGE SCALE GENOMIC DNA]</scope>
    <source>
        <strain evidence="10 11">TMW 1.2118</strain>
    </source>
</reference>
<keyword evidence="4" id="KW-0479">Metal-binding</keyword>